<dbReference type="AlphaFoldDB" id="A0A2L0EP59"/>
<sequence length="79" mass="8056">MIRRKTTIALLALGTVLGYASGLASLGCHAEARRQAFERHVASLCVDAARDADRPGRPPARSAAAGAVDGAQANTGAAR</sequence>
<evidence type="ECO:0008006" key="5">
    <source>
        <dbReference type="Google" id="ProtNLM"/>
    </source>
</evidence>
<protein>
    <recommendedName>
        <fullName evidence="5">Secreted protein</fullName>
    </recommendedName>
</protein>
<feature type="signal peptide" evidence="2">
    <location>
        <begin position="1"/>
        <end position="20"/>
    </location>
</feature>
<reference evidence="3 4" key="1">
    <citation type="submission" date="2015-09" db="EMBL/GenBank/DDBJ databases">
        <title>Sorangium comparison.</title>
        <authorList>
            <person name="Zaburannyi N."/>
            <person name="Bunk B."/>
            <person name="Overmann J."/>
            <person name="Mueller R."/>
        </authorList>
    </citation>
    <scope>NUCLEOTIDE SEQUENCE [LARGE SCALE GENOMIC DNA]</scope>
    <source>
        <strain evidence="3 4">So ce26</strain>
    </source>
</reference>
<evidence type="ECO:0000313" key="3">
    <source>
        <dbReference type="EMBL" id="AUX41076.1"/>
    </source>
</evidence>
<accession>A0A2L0EP59</accession>
<dbReference type="RefSeq" id="WP_104978876.1">
    <property type="nucleotide sequence ID" value="NZ_CP012673.1"/>
</dbReference>
<dbReference type="Proteomes" id="UP000238348">
    <property type="component" value="Chromosome"/>
</dbReference>
<evidence type="ECO:0000313" key="4">
    <source>
        <dbReference type="Proteomes" id="UP000238348"/>
    </source>
</evidence>
<proteinExistence type="predicted"/>
<dbReference type="OrthoDB" id="5525770at2"/>
<name>A0A2L0EP59_SORCE</name>
<gene>
    <name evidence="3" type="ORF">SOCE26_024810</name>
</gene>
<keyword evidence="2" id="KW-0732">Signal</keyword>
<dbReference type="PROSITE" id="PS51257">
    <property type="entry name" value="PROKAR_LIPOPROTEIN"/>
    <property type="match status" value="1"/>
</dbReference>
<feature type="chain" id="PRO_5014927676" description="Secreted protein" evidence="2">
    <location>
        <begin position="21"/>
        <end position="79"/>
    </location>
</feature>
<dbReference type="EMBL" id="CP012673">
    <property type="protein sequence ID" value="AUX41076.1"/>
    <property type="molecule type" value="Genomic_DNA"/>
</dbReference>
<feature type="region of interest" description="Disordered" evidence="1">
    <location>
        <begin position="51"/>
        <end position="79"/>
    </location>
</feature>
<organism evidence="3 4">
    <name type="scientific">Sorangium cellulosum</name>
    <name type="common">Polyangium cellulosum</name>
    <dbReference type="NCBI Taxonomy" id="56"/>
    <lineage>
        <taxon>Bacteria</taxon>
        <taxon>Pseudomonadati</taxon>
        <taxon>Myxococcota</taxon>
        <taxon>Polyangia</taxon>
        <taxon>Polyangiales</taxon>
        <taxon>Polyangiaceae</taxon>
        <taxon>Sorangium</taxon>
    </lineage>
</organism>
<evidence type="ECO:0000256" key="2">
    <source>
        <dbReference type="SAM" id="SignalP"/>
    </source>
</evidence>
<feature type="compositionally biased region" description="Low complexity" evidence="1">
    <location>
        <begin position="59"/>
        <end position="73"/>
    </location>
</feature>
<evidence type="ECO:0000256" key="1">
    <source>
        <dbReference type="SAM" id="MobiDB-lite"/>
    </source>
</evidence>